<feature type="binding site" evidence="8">
    <location>
        <begin position="161"/>
        <end position="166"/>
    </location>
    <ligand>
        <name>NAD(+)</name>
        <dbReference type="ChEBI" id="CHEBI:57540"/>
    </ligand>
</feature>
<dbReference type="EC" id="2.7.1.23" evidence="8"/>
<organism evidence="9 10">
    <name type="scientific">Ligilactobacillus araffinosus DSM 20653</name>
    <dbReference type="NCBI Taxonomy" id="1423820"/>
    <lineage>
        <taxon>Bacteria</taxon>
        <taxon>Bacillati</taxon>
        <taxon>Bacillota</taxon>
        <taxon>Bacilli</taxon>
        <taxon>Lactobacillales</taxon>
        <taxon>Lactobacillaceae</taxon>
        <taxon>Ligilactobacillus</taxon>
    </lineage>
</organism>
<dbReference type="PANTHER" id="PTHR20275">
    <property type="entry name" value="NAD KINASE"/>
    <property type="match status" value="1"/>
</dbReference>
<evidence type="ECO:0000256" key="8">
    <source>
        <dbReference type="HAMAP-Rule" id="MF_00361"/>
    </source>
</evidence>
<protein>
    <recommendedName>
        <fullName evidence="8">NAD kinase</fullName>
        <ecNumber evidence="8">2.7.1.23</ecNumber>
    </recommendedName>
    <alternativeName>
        <fullName evidence="8">ATP-dependent NAD kinase</fullName>
    </alternativeName>
</protein>
<dbReference type="Pfam" id="PF20143">
    <property type="entry name" value="NAD_kinase_C"/>
    <property type="match status" value="1"/>
</dbReference>
<comment type="cofactor">
    <cofactor evidence="8">
        <name>a divalent metal cation</name>
        <dbReference type="ChEBI" id="CHEBI:60240"/>
    </cofactor>
</comment>
<dbReference type="Gene3D" id="3.40.50.10330">
    <property type="entry name" value="Probable inorganic polyphosphate/atp-NAD kinase, domain 1"/>
    <property type="match status" value="1"/>
</dbReference>
<dbReference type="GO" id="GO:0046872">
    <property type="term" value="F:metal ion binding"/>
    <property type="evidence" value="ECO:0007669"/>
    <property type="project" value="UniProtKB-UniRule"/>
</dbReference>
<dbReference type="HAMAP" id="MF_00361">
    <property type="entry name" value="NAD_kinase"/>
    <property type="match status" value="1"/>
</dbReference>
<reference evidence="9 10" key="1">
    <citation type="journal article" date="2015" name="Genome Announc.">
        <title>Expanding the biotechnology potential of lactobacilli through comparative genomics of 213 strains and associated genera.</title>
        <authorList>
            <person name="Sun Z."/>
            <person name="Harris H.M."/>
            <person name="McCann A."/>
            <person name="Guo C."/>
            <person name="Argimon S."/>
            <person name="Zhang W."/>
            <person name="Yang X."/>
            <person name="Jeffery I.B."/>
            <person name="Cooney J.C."/>
            <person name="Kagawa T.F."/>
            <person name="Liu W."/>
            <person name="Song Y."/>
            <person name="Salvetti E."/>
            <person name="Wrobel A."/>
            <person name="Rasinkangas P."/>
            <person name="Parkhill J."/>
            <person name="Rea M.C."/>
            <person name="O'Sullivan O."/>
            <person name="Ritari J."/>
            <person name="Douillard F.P."/>
            <person name="Paul Ross R."/>
            <person name="Yang R."/>
            <person name="Briner A.E."/>
            <person name="Felis G.E."/>
            <person name="de Vos W.M."/>
            <person name="Barrangou R."/>
            <person name="Klaenhammer T.R."/>
            <person name="Caufield P.W."/>
            <person name="Cui Y."/>
            <person name="Zhang H."/>
            <person name="O'Toole P.W."/>
        </authorList>
    </citation>
    <scope>NUCLEOTIDE SEQUENCE [LARGE SCALE GENOMIC DNA]</scope>
    <source>
        <strain evidence="9 10">DSM 20653</strain>
    </source>
</reference>
<evidence type="ECO:0000313" key="9">
    <source>
        <dbReference type="EMBL" id="KRM51683.1"/>
    </source>
</evidence>
<dbReference type="InterPro" id="IPR002504">
    <property type="entry name" value="NADK"/>
</dbReference>
<dbReference type="NCBIfam" id="NF003424">
    <property type="entry name" value="PRK04885.1"/>
    <property type="match status" value="1"/>
</dbReference>
<accession>A0A0R1ZKX2</accession>
<keyword evidence="8" id="KW-0963">Cytoplasm</keyword>
<comment type="caution">
    <text evidence="9">The sequence shown here is derived from an EMBL/GenBank/DDBJ whole genome shotgun (WGS) entry which is preliminary data.</text>
</comment>
<feature type="active site" description="Proton acceptor" evidence="8">
    <location>
        <position position="45"/>
    </location>
</feature>
<keyword evidence="6 8" id="KW-0520">NAD</keyword>
<evidence type="ECO:0000256" key="5">
    <source>
        <dbReference type="ARBA" id="ARBA00022857"/>
    </source>
</evidence>
<keyword evidence="10" id="KW-1185">Reference proteome</keyword>
<comment type="similarity">
    <text evidence="8">Belongs to the NAD kinase family.</text>
</comment>
<dbReference type="RefSeq" id="WP_057906742.1">
    <property type="nucleotide sequence ID" value="NZ_AYYZ01000029.1"/>
</dbReference>
<comment type="function">
    <text evidence="8">Involved in the regulation of the intracellular balance of NAD and NADP, and is a key enzyme in the biosynthesis of NADP. Catalyzes specifically the phosphorylation on 2'-hydroxyl of the adenosine moiety of NAD to yield NADP.</text>
</comment>
<dbReference type="PANTHER" id="PTHR20275:SF0">
    <property type="entry name" value="NAD KINASE"/>
    <property type="match status" value="1"/>
</dbReference>
<dbReference type="PATRIC" id="fig|1423820.4.peg.892"/>
<dbReference type="GO" id="GO:0006741">
    <property type="term" value="P:NADP+ biosynthetic process"/>
    <property type="evidence" value="ECO:0007669"/>
    <property type="project" value="UniProtKB-UniRule"/>
</dbReference>
<keyword evidence="3 8" id="KW-0418">Kinase</keyword>
<evidence type="ECO:0000256" key="2">
    <source>
        <dbReference type="ARBA" id="ARBA00022741"/>
    </source>
</evidence>
<dbReference type="InterPro" id="IPR016064">
    <property type="entry name" value="NAD/diacylglycerol_kinase_sf"/>
</dbReference>
<evidence type="ECO:0000256" key="1">
    <source>
        <dbReference type="ARBA" id="ARBA00022679"/>
    </source>
</evidence>
<dbReference type="GO" id="GO:0003951">
    <property type="term" value="F:NAD+ kinase activity"/>
    <property type="evidence" value="ECO:0007669"/>
    <property type="project" value="UniProtKB-UniRule"/>
</dbReference>
<feature type="binding site" evidence="8">
    <location>
        <begin position="45"/>
        <end position="46"/>
    </location>
    <ligand>
        <name>NAD(+)</name>
        <dbReference type="ChEBI" id="CHEBI:57540"/>
    </ligand>
</feature>
<name>A0A0R1ZKX2_9LACO</name>
<feature type="binding site" evidence="8">
    <location>
        <begin position="122"/>
        <end position="123"/>
    </location>
    <ligand>
        <name>NAD(+)</name>
        <dbReference type="ChEBI" id="CHEBI:57540"/>
    </ligand>
</feature>
<comment type="catalytic activity">
    <reaction evidence="7 8">
        <text>NAD(+) + ATP = ADP + NADP(+) + H(+)</text>
        <dbReference type="Rhea" id="RHEA:18629"/>
        <dbReference type="ChEBI" id="CHEBI:15378"/>
        <dbReference type="ChEBI" id="CHEBI:30616"/>
        <dbReference type="ChEBI" id="CHEBI:57540"/>
        <dbReference type="ChEBI" id="CHEBI:58349"/>
        <dbReference type="ChEBI" id="CHEBI:456216"/>
        <dbReference type="EC" id="2.7.1.23"/>
    </reaction>
</comment>
<dbReference type="Proteomes" id="UP000051291">
    <property type="component" value="Unassembled WGS sequence"/>
</dbReference>
<feature type="binding site" evidence="8">
    <location>
        <position position="150"/>
    </location>
    <ligand>
        <name>NAD(+)</name>
        <dbReference type="ChEBI" id="CHEBI:57540"/>
    </ligand>
</feature>
<evidence type="ECO:0000256" key="4">
    <source>
        <dbReference type="ARBA" id="ARBA00022840"/>
    </source>
</evidence>
<keyword evidence="4 8" id="KW-0067">ATP-binding</keyword>
<comment type="subcellular location">
    <subcellularLocation>
        <location evidence="8">Cytoplasm</location>
    </subcellularLocation>
</comment>
<keyword evidence="5 8" id="KW-0521">NADP</keyword>
<dbReference type="Gene3D" id="2.60.200.30">
    <property type="entry name" value="Probable inorganic polyphosphate/atp-NAD kinase, domain 2"/>
    <property type="match status" value="1"/>
</dbReference>
<dbReference type="EMBL" id="AYYZ01000029">
    <property type="protein sequence ID" value="KRM51683.1"/>
    <property type="molecule type" value="Genomic_DNA"/>
</dbReference>
<feature type="binding site" evidence="8">
    <location>
        <position position="148"/>
    </location>
    <ligand>
        <name>NAD(+)</name>
        <dbReference type="ChEBI" id="CHEBI:57540"/>
    </ligand>
</feature>
<dbReference type="GO" id="GO:0005524">
    <property type="term" value="F:ATP binding"/>
    <property type="evidence" value="ECO:0007669"/>
    <property type="project" value="UniProtKB-KW"/>
</dbReference>
<dbReference type="GO" id="GO:0005737">
    <property type="term" value="C:cytoplasm"/>
    <property type="evidence" value="ECO:0007669"/>
    <property type="project" value="UniProtKB-SubCell"/>
</dbReference>
<evidence type="ECO:0000256" key="3">
    <source>
        <dbReference type="ARBA" id="ARBA00022777"/>
    </source>
</evidence>
<comment type="caution">
    <text evidence="8">Lacks conserved residue(s) required for the propagation of feature annotation.</text>
</comment>
<dbReference type="Pfam" id="PF01513">
    <property type="entry name" value="NAD_kinase"/>
    <property type="match status" value="1"/>
</dbReference>
<keyword evidence="2 8" id="KW-0547">Nucleotide-binding</keyword>
<dbReference type="STRING" id="1423820.FC64_GL000870"/>
<dbReference type="SUPFAM" id="SSF111331">
    <property type="entry name" value="NAD kinase/diacylglycerol kinase-like"/>
    <property type="match status" value="1"/>
</dbReference>
<evidence type="ECO:0000256" key="6">
    <source>
        <dbReference type="ARBA" id="ARBA00023027"/>
    </source>
</evidence>
<gene>
    <name evidence="8" type="primary">nadK</name>
    <name evidence="9" type="ORF">FC64_GL000870</name>
</gene>
<evidence type="ECO:0000313" key="10">
    <source>
        <dbReference type="Proteomes" id="UP000051291"/>
    </source>
</evidence>
<dbReference type="GO" id="GO:0019674">
    <property type="term" value="P:NAD+ metabolic process"/>
    <property type="evidence" value="ECO:0007669"/>
    <property type="project" value="InterPro"/>
</dbReference>
<dbReference type="AlphaFoldDB" id="A0A0R1ZKX2"/>
<evidence type="ECO:0000256" key="7">
    <source>
        <dbReference type="ARBA" id="ARBA00047925"/>
    </source>
</evidence>
<sequence>MKIGIFANDTPQTEQIKNQLEQKLIDRHITIDNTDPEIVITIGGDGTLLSAFHHYQEQLETIRFLGVHTGHLGFYTDWRADELDDLVISLQSDNGQAVSYPLLDISVTYHDENQARHYLALNEATLKRIGMTMGADVYIGGELFERFRGDGLCVSTPTGSTAYNKSLGGAVIHPSLDVIQLTEIGSLNNLVYRTISSPMIVPANDWITIVPNQASDFFMTVDQENIYGKQIEQIMFKVSKRKIRFAKYRHTEFWRRVQAAFIGDLNEN</sequence>
<dbReference type="GO" id="GO:0051287">
    <property type="term" value="F:NAD binding"/>
    <property type="evidence" value="ECO:0007669"/>
    <property type="project" value="UniProtKB-ARBA"/>
</dbReference>
<keyword evidence="1 8" id="KW-0808">Transferase</keyword>
<dbReference type="InterPro" id="IPR017437">
    <property type="entry name" value="ATP-NAD_kinase_PpnK-typ_C"/>
</dbReference>
<proteinExistence type="inferred from homology"/>
<dbReference type="InterPro" id="IPR017438">
    <property type="entry name" value="ATP-NAD_kinase_N"/>
</dbReference>